<dbReference type="AlphaFoldDB" id="A0A8I1AFE9"/>
<name>A0A8I1AFE9_ACIBZ</name>
<evidence type="ECO:0000313" key="1">
    <source>
        <dbReference type="EMBL" id="UUN98739.1"/>
    </source>
</evidence>
<reference evidence="1" key="1">
    <citation type="submission" date="2022-02" db="EMBL/GenBank/DDBJ databases">
        <title>Characterization of Tn125 harboring carbapenem-resistant Acinetobacter bereziniae clinical isolates.</title>
        <authorList>
            <person name="Wong N.-K."/>
            <person name="Pan Q."/>
        </authorList>
    </citation>
    <scope>NUCLEOTIDE SEQUENCE</scope>
    <source>
        <strain evidence="1">GD03393</strain>
    </source>
</reference>
<sequence>MRIAQIFIFLASFLIYGCQAHVKVDENFIKQFSPEIRPQVTLMCEQYDSNDQVQGVYFSHYAFGLYTFIGIKNNRFEILSFDDVKYSSMDKVSNIESQTGQYIKRNDQIILKTEKMTKSDPLANQSADFENFIYLRNSQSAFLIKDIEDVASSMSWSQTMGSARSQFKKIHCHIQDYRHYKGDEEPSPSYQALPKRFKALVFDQPLHLTVKSAEDISKSLERNDDSETVIEQTVQILSGNTQKLFINQPICIIQGQGKGLYGYINQPSQPLTTAWMSFEQGKSTGIARQGDIISTSYQECKSLN</sequence>
<proteinExistence type="predicted"/>
<organism evidence="1 2">
    <name type="scientific">Acinetobacter bereziniae</name>
    <name type="common">Acinetobacter genomosp. 10</name>
    <dbReference type="NCBI Taxonomy" id="106648"/>
    <lineage>
        <taxon>Bacteria</taxon>
        <taxon>Pseudomonadati</taxon>
        <taxon>Pseudomonadota</taxon>
        <taxon>Gammaproteobacteria</taxon>
        <taxon>Moraxellales</taxon>
        <taxon>Moraxellaceae</taxon>
        <taxon>Acinetobacter</taxon>
    </lineage>
</organism>
<dbReference type="RefSeq" id="WP_151781163.1">
    <property type="nucleotide sequence ID" value="NZ_BKNL01000033.1"/>
</dbReference>
<gene>
    <name evidence="1" type="ORF">I9054_004595</name>
</gene>
<protein>
    <submittedName>
        <fullName evidence="1">Uncharacterized protein</fullName>
    </submittedName>
</protein>
<evidence type="ECO:0000313" key="2">
    <source>
        <dbReference type="Proteomes" id="UP000644140"/>
    </source>
</evidence>
<dbReference type="PROSITE" id="PS51257">
    <property type="entry name" value="PROKAR_LIPOPROTEIN"/>
    <property type="match status" value="1"/>
</dbReference>
<dbReference type="Proteomes" id="UP000644140">
    <property type="component" value="Chromosome"/>
</dbReference>
<accession>A0A8I1AFE9</accession>
<dbReference type="EMBL" id="CP092085">
    <property type="protein sequence ID" value="UUN98739.1"/>
    <property type="molecule type" value="Genomic_DNA"/>
</dbReference>